<dbReference type="InterPro" id="IPR001962">
    <property type="entry name" value="Asn_synthase"/>
</dbReference>
<evidence type="ECO:0000259" key="1">
    <source>
        <dbReference type="Pfam" id="PF00733"/>
    </source>
</evidence>
<organism evidence="2 3">
    <name type="scientific">Streptantibioticus cattleyicolor (strain ATCC 35852 / DSM 46488 / JCM 4925 / NBRC 14057 / NRRL 8057)</name>
    <name type="common">Streptomyces cattleya</name>
    <dbReference type="NCBI Taxonomy" id="1003195"/>
    <lineage>
        <taxon>Bacteria</taxon>
        <taxon>Bacillati</taxon>
        <taxon>Actinomycetota</taxon>
        <taxon>Actinomycetes</taxon>
        <taxon>Kitasatosporales</taxon>
        <taxon>Streptomycetaceae</taxon>
        <taxon>Streptantibioticus</taxon>
    </lineage>
</organism>
<dbReference type="InterPro" id="IPR014729">
    <property type="entry name" value="Rossmann-like_a/b/a_fold"/>
</dbReference>
<dbReference type="Gene3D" id="3.40.50.620">
    <property type="entry name" value="HUPs"/>
    <property type="match status" value="1"/>
</dbReference>
<dbReference type="OrthoDB" id="7053173at2"/>
<dbReference type="KEGG" id="sct:SCAT_0075"/>
<accession>G8WYQ8</accession>
<gene>
    <name evidence="2" type="ordered locus">SCATT_00780</name>
</gene>
<sequence>MGVEFAVFPDHPHGAALARGLQSASGGRSIAHPSGRPWIVGHWAEDAVVRASVGDRSAVVFGMTDFDERSLAAGLATVVSTDETGALTGPLAGSHHLCLSVGGEVRLQGSLSGVREVYFAEHHGVTVASGSAALAARLSGRGVDEERLALRLLAPDAPWPVGDESGWAGVTTLPVGHWLRLARDGGGRVVRWWVPPEPRLPMAAAAAAVREALAEAVAVRTARGGVLSADLSGGLDSAGLCFLAADGPARLVTLHALAVDAGNDDSAWAARSAERLGAARHVVVAADDGPRWFATPPCADGDLEGPVVLARTRAKAAHAVAHAAREGSRIHLTGIGGDELFTMRPALLHAMARAHPAVAVRQLRATRTLGRWSLLTTARQVWGGGDYPRWLARCAERLTLTPGSSWVTGADWGVPPVMPPWATPRATATARRLLAAAAEARPAPLAPLRVQHDMIRAVRAAGAAVRGLGHAVAGLQVAYEAPYLDDRVLDAALAVRLADRWALDHYKPVLAAALRGVVPGELLDRRTKGDYSAELFTGLRRHRDDVLDVCAELADRGLVDGQALRAALTGLHPVTRGLLPLDATLSCATWLRAVGHDTAWQGGAA</sequence>
<dbReference type="HOGENOM" id="CLU_021410_0_0_11"/>
<dbReference type="AlphaFoldDB" id="F8K1X3"/>
<dbReference type="PATRIC" id="fig|1003195.11.peg.1732"/>
<accession>F8K1X3</accession>
<protein>
    <submittedName>
        <fullName evidence="2">Asparagine synthetase</fullName>
    </submittedName>
</protein>
<dbReference type="SUPFAM" id="SSF52402">
    <property type="entry name" value="Adenine nucleotide alpha hydrolases-like"/>
    <property type="match status" value="1"/>
</dbReference>
<dbReference type="KEGG" id="scy:SCATT_00780"/>
<name>F8K1X3_STREN</name>
<dbReference type="EMBL" id="CP003219">
    <property type="protein sequence ID" value="AEW92449.1"/>
    <property type="molecule type" value="Genomic_DNA"/>
</dbReference>
<keyword evidence="3" id="KW-1185">Reference proteome</keyword>
<dbReference type="Pfam" id="PF00733">
    <property type="entry name" value="Asn_synthase"/>
    <property type="match status" value="1"/>
</dbReference>
<feature type="domain" description="Asparagine synthetase" evidence="1">
    <location>
        <begin position="209"/>
        <end position="591"/>
    </location>
</feature>
<proteinExistence type="predicted"/>
<dbReference type="GO" id="GO:0006529">
    <property type="term" value="P:asparagine biosynthetic process"/>
    <property type="evidence" value="ECO:0007669"/>
    <property type="project" value="InterPro"/>
</dbReference>
<evidence type="ECO:0000313" key="2">
    <source>
        <dbReference type="EMBL" id="AEW92449.1"/>
    </source>
</evidence>
<dbReference type="GO" id="GO:0004066">
    <property type="term" value="F:asparagine synthase (glutamine-hydrolyzing) activity"/>
    <property type="evidence" value="ECO:0007669"/>
    <property type="project" value="InterPro"/>
</dbReference>
<dbReference type="RefSeq" id="WP_014140852.1">
    <property type="nucleotide sequence ID" value="NC_016111.1"/>
</dbReference>
<dbReference type="STRING" id="1003195.SCATT_00780"/>
<evidence type="ECO:0000313" key="3">
    <source>
        <dbReference type="Proteomes" id="UP000007842"/>
    </source>
</evidence>
<reference evidence="3" key="1">
    <citation type="submission" date="2011-12" db="EMBL/GenBank/DDBJ databases">
        <title>Complete genome sequence of Streptomyces cattleya strain DSM 46488.</title>
        <authorList>
            <person name="Ou H.-Y."/>
            <person name="Li P."/>
            <person name="Zhao C."/>
            <person name="O'Hagan D."/>
            <person name="Deng Z."/>
        </authorList>
    </citation>
    <scope>NUCLEOTIDE SEQUENCE [LARGE SCALE GENOMIC DNA]</scope>
    <source>
        <strain evidence="3">ATCC 35852 / DSM 46488 / JCM 4925 / NBRC 14057 / NRRL 8057</strain>
    </source>
</reference>
<dbReference type="eggNOG" id="COG0367">
    <property type="taxonomic scope" value="Bacteria"/>
</dbReference>
<dbReference type="Proteomes" id="UP000007842">
    <property type="component" value="Chromosome"/>
</dbReference>